<evidence type="ECO:0000313" key="8">
    <source>
        <dbReference type="Proteomes" id="UP000679335"/>
    </source>
</evidence>
<accession>A0ABX8GFP9</accession>
<evidence type="ECO:0000313" key="7">
    <source>
        <dbReference type="EMBL" id="QWC14702.1"/>
    </source>
</evidence>
<dbReference type="InterPro" id="IPR032759">
    <property type="entry name" value="Ntox5"/>
</dbReference>
<feature type="compositionally biased region" description="Basic and acidic residues" evidence="4">
    <location>
        <begin position="262"/>
        <end position="276"/>
    </location>
</feature>
<evidence type="ECO:0000259" key="5">
    <source>
        <dbReference type="Pfam" id="PF12255"/>
    </source>
</evidence>
<dbReference type="PRINTS" id="PR01341">
    <property type="entry name" value="SALSPVBPROT"/>
</dbReference>
<dbReference type="Proteomes" id="UP000679335">
    <property type="component" value="Chromosome"/>
</dbReference>
<proteinExistence type="predicted"/>
<dbReference type="PANTHER" id="PTHR32305:SF15">
    <property type="entry name" value="PROTEIN RHSA-RELATED"/>
    <property type="match status" value="1"/>
</dbReference>
<sequence>MGEKFAANPATGTGSLTLPLPLSPGRGGGQPQITLSYDSGGGNGPFGLGWSLDVPAVTRKTDKGLPTYDDAAESDVFTLARSEDLVPAYRLRPDRTVKRDASGRAVRDVEERGGYRVARYRSRTERTFSRVERWTNITDAADVFWRVVSRDNVASVFGRDTGSRITDPADPARIFSWLLSETSDDRGNVVEYIYRGEDGSGVDLSDSYESAERLAQCTANRYLKEIRYGNVVSRLHPDPPSDAAGRWHYRVVLDYGEGHLEHLSADPGRPENEQLSRLRASPTAGTQAPMRPDPFSSYRAGFELRTYRRCKAVLMFHAEMPGTDGLPFLVRALELGYDDAPAGLTTRELLTHPGSTPFASVLTSVTEHGVVRPSDPVVAGPDASTWTTYVRQSLPPVRMRYARPPVQREVHRLPPESEHPRPFGSSGATTWVDLDGDGIPGVLCDKAGALWYQRNEGGGRLAAPTLQSTRPAGGLEGGRQLLDLGADGHLDLVDLEGPTPGFHERTTDGSWAPHRAFASLPVLDWTQATLDFADLTGDGYADVLLTDPDREVWFPSLAEDGFGPARRVMRAQPSGAEPFAIEPSNDAALRVVDLTGDGLGDLVRVRDGEICYWPNLGHGRFGRKVVMGNPPHLGADEPFDPARVLFADLDGTGASDIVLLRRGGAELWFNRSGNSWSDPVPLGGFAVPDGVSSVVVADLLGRGSPCVVRSSSLPADAGAPVTYVDVFGGRKPYLLVGVANGRGAETEITYVPSTDFALRDRAEGSPWLTRLPFPVHVVERVETADRISGSRFITRYEYAHGLYEDREFRGFGRVDQFDSAERDAGDGSPPADGVVATSPPPVLTRTWFHTGAYLDRDRISTLYAGTVLEPGEYYREPGLTGAAVLERLLDDTPLPPGLNVWDESEACRALRGAMLRQEVFALDGTDGAGFPFGHPYLVVEQNFTLRREQPRENNRHAVFFAHPRESFSYHYEREPEHPRVLHDLTLAVNEFGDVTRSVRIAYGRAPDSSLPSATQTIQATAIALCTETRYTAWPLPGAPAGEHRAPAPWDTSTWELTGLNLPPGAVLSIDDAALLTEATEIAPHLPAPVGAIRRRPVSRERTRYRRDDLTGPCPDGFQDLRGLVHERYRLALTPEVISASFCRPSGAGGAPLIPDPATVLPVDAATDAAADRGGHVDLDGDGRWWAPSGRGFYAPPGTDPTAELDTARRHFFLLRHQRSPFHLPGRPAETLVDHDLCDLLPVRTTDAVGNVSTVENDYRVLAPTVLTDPNGNRTAVAFDALGLVVATAVTGKDGTPGDTVDDVDALLTPAAVRRALEAPLTDTATLLGSATTRLIYDLFAYGRAAVAARREPLGVLTISRETHTGDLVPGAVSGALHVLTYHDGLGRDLQSKTRAEGGPVPERDAAGRIAVVAGRPRMTTQPAEPRWVGSGWTEYDAKGDPIRVFEPFFSDTHRPDFDVAIGVASRQVYDPLRRLVAVLHPNGTYEKVVFDAWRHANFDVNDTCAPTADGLQTGDPRTDPDVAPLAAVFLGELDPAWTTWYARRRNGALGQAERIAAEQAAAHAGTPTTTYLDPLGRTVLSRASLGLDPQGEPVLLDTRTDLDVQGNARAVVDALGRTAARYSYDLLGNRLRVETMDAGTRWSLTDVTGQEIRLWDSRGHVTRSSYDVARRRRAVAVRGTDAAQSDPRTLAAEVVVAATEYGEDAPDPAGRNLRGRVHRERDGAGRVTVEYDGKGNVVLTTREVTTDHRALTDWAGTPAVGAGAVAGTRYDALNRPVQLTGPSLPGAPVPVVQPVHGVGNLLSRVDVWLARPTRPSGVLDPRIEPPSGAGITRLEHDARGRRMRVVHGNGVVSNYVYDPDTFRLAAVYTRRGPAFAEDCGGDPPPPLTAAPEVRPTGVPCGVQNLRFTYDPVGNVIRVTDDAQQRVFFRNAVVEATADHVYDAVYRLVQATGREHVGQAGGTPTSHSFADAHRTGRPHPQDGGAMSRYCETYEYDAVGNLVTLRHAVACPGAETWSRSFRYEETSLLESGADGTARRSGNRLTASTVGGSIEVYSAAGTGYDGHGNQRTMSHLQELEWDHADRLRVTRRQAVGPGDASGVERQAERTFYVDDRAGRRVRKVTELPGGAIKDERVYLGGVEVYRVHAGADAGLVRETLHVMDDQQRILLVETRTDTAGAEPVVRYQHGNLLGSAVLELDESGEIVSYEEYTPYGSTTYQAVRADVQASPKRYRYSARERDEESGLYYHGARYYAPWLARWTAADPLLLRDSPNVYLYALANPVIAKDPSGGPVWLIPVVIYLGWRALESAAETGVEAGIAKATGEEDFSPLGSFAKNMAVNSVVGLVPGAVEAKVATKVAIYGTKLAVRTAGDATYDTLRGKGDFGENLLKSGAGNIVGDGIGALAKKGAGKMFSKAVDKVGDPVAGTSVAKGTQQAANAAGTTVQSPVTMDSLFAAADGAVRAARQNAAPAVAAATLGRVGTVNTRAGFRQAVIDLIAADPQHPLKFLLNPAGRLRNTTAAGVTQDVLFDNPEMIEAGHVLSSKALTGALQGTDKFAVMSGFWNRFISGTIEHPSKGGTHMAVDEVIDIGGIPVHLQTAAEWIQRGLLDSDLVAKARRVVY</sequence>
<dbReference type="EMBL" id="CP076023">
    <property type="protein sequence ID" value="QWC14702.1"/>
    <property type="molecule type" value="Genomic_DNA"/>
</dbReference>
<protein>
    <recommendedName>
        <fullName evidence="9">Sugar-binding protein</fullName>
    </recommendedName>
</protein>
<feature type="region of interest" description="Disordered" evidence="4">
    <location>
        <begin position="262"/>
        <end position="292"/>
    </location>
</feature>
<reference evidence="7 8" key="1">
    <citation type="submission" date="2021-05" db="EMBL/GenBank/DDBJ databases">
        <title>Novel species in genus Cellulomonas.</title>
        <authorList>
            <person name="Zhang G."/>
        </authorList>
    </citation>
    <scope>NUCLEOTIDE SEQUENCE [LARGE SCALE GENOMIC DNA]</scope>
    <source>
        <strain evidence="8">zg-ZUI157</strain>
    </source>
</reference>
<keyword evidence="2" id="KW-0964">Secreted</keyword>
<evidence type="ECO:0000256" key="4">
    <source>
        <dbReference type="SAM" id="MobiDB-lite"/>
    </source>
</evidence>
<evidence type="ECO:0000256" key="2">
    <source>
        <dbReference type="ARBA" id="ARBA00022525"/>
    </source>
</evidence>
<keyword evidence="8" id="KW-1185">Reference proteome</keyword>
<evidence type="ECO:0000256" key="3">
    <source>
        <dbReference type="ARBA" id="ARBA00023026"/>
    </source>
</evidence>
<evidence type="ECO:0000259" key="6">
    <source>
        <dbReference type="Pfam" id="PF12256"/>
    </source>
</evidence>
<feature type="region of interest" description="Disordered" evidence="4">
    <location>
        <begin position="1955"/>
        <end position="1982"/>
    </location>
</feature>
<evidence type="ECO:0000256" key="1">
    <source>
        <dbReference type="ARBA" id="ARBA00004613"/>
    </source>
</evidence>
<dbReference type="Gene3D" id="2.180.10.10">
    <property type="entry name" value="RHS repeat-associated core"/>
    <property type="match status" value="1"/>
</dbReference>
<dbReference type="Pfam" id="PF12256">
    <property type="entry name" value="TcdB_toxin_midN"/>
    <property type="match status" value="1"/>
</dbReference>
<keyword evidence="3" id="KW-0843">Virulence</keyword>
<feature type="region of interest" description="Disordered" evidence="4">
    <location>
        <begin position="1"/>
        <end position="32"/>
    </location>
</feature>
<feature type="domain" description="Insecticide toxin TcdB middle/C-terminal" evidence="5">
    <location>
        <begin position="906"/>
        <end position="1021"/>
    </location>
</feature>
<organism evidence="7 8">
    <name type="scientific">Cellulomonas dongxiuzhuiae</name>
    <dbReference type="NCBI Taxonomy" id="2819979"/>
    <lineage>
        <taxon>Bacteria</taxon>
        <taxon>Bacillati</taxon>
        <taxon>Actinomycetota</taxon>
        <taxon>Actinomycetes</taxon>
        <taxon>Micrococcales</taxon>
        <taxon>Cellulomonadaceae</taxon>
        <taxon>Cellulomonas</taxon>
    </lineage>
</organism>
<dbReference type="InterPro" id="IPR022385">
    <property type="entry name" value="Rhs_assc_core"/>
</dbReference>
<evidence type="ECO:0008006" key="9">
    <source>
        <dbReference type="Google" id="ProtNLM"/>
    </source>
</evidence>
<dbReference type="InterPro" id="IPR003284">
    <property type="entry name" value="Sal_SpvB"/>
</dbReference>
<dbReference type="Pfam" id="PF15543">
    <property type="entry name" value="Ntox5"/>
    <property type="match status" value="1"/>
</dbReference>
<dbReference type="InterPro" id="IPR022044">
    <property type="entry name" value="TcdB_toxin_mid/C"/>
</dbReference>
<dbReference type="SUPFAM" id="SSF69318">
    <property type="entry name" value="Integrin alpha N-terminal domain"/>
    <property type="match status" value="1"/>
</dbReference>
<dbReference type="InterPro" id="IPR028994">
    <property type="entry name" value="Integrin_alpha_N"/>
</dbReference>
<dbReference type="PANTHER" id="PTHR32305">
    <property type="match status" value="1"/>
</dbReference>
<dbReference type="Pfam" id="PF03534">
    <property type="entry name" value="SpvB"/>
    <property type="match status" value="1"/>
</dbReference>
<feature type="domain" description="Insecticide toxin TcdB middle/N-terminal" evidence="6">
    <location>
        <begin position="694"/>
        <end position="819"/>
    </location>
</feature>
<dbReference type="InterPro" id="IPR050708">
    <property type="entry name" value="T6SS_VgrG/RHS"/>
</dbReference>
<dbReference type="InterPro" id="IPR022045">
    <property type="entry name" value="TcdB_toxin_mid/N"/>
</dbReference>
<dbReference type="NCBIfam" id="TIGR03696">
    <property type="entry name" value="Rhs_assc_core"/>
    <property type="match status" value="1"/>
</dbReference>
<gene>
    <name evidence="7" type="ORF">KKR89_09960</name>
</gene>
<feature type="compositionally biased region" description="Low complexity" evidence="4">
    <location>
        <begin position="12"/>
        <end position="24"/>
    </location>
</feature>
<name>A0ABX8GFP9_9CELL</name>
<dbReference type="RefSeq" id="WP_214765477.1">
    <property type="nucleotide sequence ID" value="NZ_CP076023.1"/>
</dbReference>
<comment type="subcellular location">
    <subcellularLocation>
        <location evidence="1">Secreted</location>
    </subcellularLocation>
</comment>
<dbReference type="Pfam" id="PF12255">
    <property type="entry name" value="TcdB_toxin_midC"/>
    <property type="match status" value="1"/>
</dbReference>